<accession>A0A1W1HD31</accession>
<protein>
    <recommendedName>
        <fullName evidence="5">AAA+ ATPase domain-containing protein</fullName>
    </recommendedName>
</protein>
<dbReference type="Pfam" id="PF13635">
    <property type="entry name" value="DUF4143"/>
    <property type="match status" value="1"/>
</dbReference>
<dbReference type="EMBL" id="FWEV01000134">
    <property type="protein sequence ID" value="SLM30302.1"/>
    <property type="molecule type" value="Genomic_DNA"/>
</dbReference>
<dbReference type="PANTHER" id="PTHR33295">
    <property type="entry name" value="ATPASE"/>
    <property type="match status" value="1"/>
</dbReference>
<keyword evidence="4" id="KW-1185">Reference proteome</keyword>
<dbReference type="AlphaFoldDB" id="A0A1W1HD31"/>
<reference evidence="3 4" key="1">
    <citation type="submission" date="2017-03" db="EMBL/GenBank/DDBJ databases">
        <authorList>
            <person name="Afonso C.L."/>
            <person name="Miller P.J."/>
            <person name="Scott M.A."/>
            <person name="Spackman E."/>
            <person name="Goraichik I."/>
            <person name="Dimitrov K.M."/>
            <person name="Suarez D.L."/>
            <person name="Swayne D.E."/>
        </authorList>
    </citation>
    <scope>NUCLEOTIDE SEQUENCE [LARGE SCALE GENOMIC DNA]</scope>
    <source>
        <strain evidence="3">PRJEB14757</strain>
    </source>
</reference>
<dbReference type="Gene3D" id="3.40.50.300">
    <property type="entry name" value="P-loop containing nucleotide triphosphate hydrolases"/>
    <property type="match status" value="1"/>
</dbReference>
<dbReference type="STRING" id="1246637.MTBBW1_2190022"/>
<dbReference type="SUPFAM" id="SSF52540">
    <property type="entry name" value="P-loop containing nucleoside triphosphate hydrolases"/>
    <property type="match status" value="1"/>
</dbReference>
<dbReference type="InterPro" id="IPR027417">
    <property type="entry name" value="P-loop_NTPase"/>
</dbReference>
<dbReference type="InterPro" id="IPR025420">
    <property type="entry name" value="DUF4143"/>
</dbReference>
<evidence type="ECO:0000313" key="4">
    <source>
        <dbReference type="Proteomes" id="UP000191931"/>
    </source>
</evidence>
<gene>
    <name evidence="3" type="ORF">MTBBW1_2190022</name>
</gene>
<name>A0A1W1HD31_9BACT</name>
<dbReference type="Pfam" id="PF13173">
    <property type="entry name" value="AAA_14"/>
    <property type="match status" value="1"/>
</dbReference>
<proteinExistence type="predicted"/>
<evidence type="ECO:0008006" key="5">
    <source>
        <dbReference type="Google" id="ProtNLM"/>
    </source>
</evidence>
<evidence type="ECO:0000313" key="3">
    <source>
        <dbReference type="EMBL" id="SLM30302.1"/>
    </source>
</evidence>
<dbReference type="InterPro" id="IPR041682">
    <property type="entry name" value="AAA_14"/>
</dbReference>
<dbReference type="RefSeq" id="WP_245809539.1">
    <property type="nucleotide sequence ID" value="NZ_LT828559.1"/>
</dbReference>
<evidence type="ECO:0000259" key="1">
    <source>
        <dbReference type="Pfam" id="PF13173"/>
    </source>
</evidence>
<sequence length="466" mass="53460">MMMKRCKEGYLEQWLQKKRQKPLILRGARQTGKSTLVRMFASNQGLKLNEINLERHLYLNDIFKTLDMDIILRELEGVIGANPEQNDAILFLDEIQATPHALQALRYFYEEKPLIPVIAAGSLLEFTLSDHTFSMPVGRVEYLHIFPMTFKEFLMAISPDLLQYIEGIQMDQSFDAFATSLPESVHNRLVKKQREYFFTGGMPEAILAYSDTGSALDVTDVHRSILDTYLDDFAKYGKQIELPLMQRVFRFIPRMLGKKVKYSNIDPQRRAREIRNVIDLLSNARICHKVYHTHANGVPLLAEINESIYKLIFMDIGIANHICGNDWRTLHSFMEHELVNEGGLAEQFIGQHLLILKHDAPVLCYWLREKKSANAEVDYVISHGNSVFPVEVKSGKSGTLKSLQQFVLNKNTPLAVRFDLNPPSIQEISHITAGADGNQRVDFTLLSLPLYMVEELPRLIDLKRQK</sequence>
<feature type="domain" description="AAA" evidence="1">
    <location>
        <begin position="20"/>
        <end position="154"/>
    </location>
</feature>
<evidence type="ECO:0000259" key="2">
    <source>
        <dbReference type="Pfam" id="PF13635"/>
    </source>
</evidence>
<feature type="domain" description="DUF4143" evidence="2">
    <location>
        <begin position="231"/>
        <end position="395"/>
    </location>
</feature>
<dbReference type="Proteomes" id="UP000191931">
    <property type="component" value="Unassembled WGS sequence"/>
</dbReference>
<dbReference type="PANTHER" id="PTHR33295:SF7">
    <property type="entry name" value="ATPASE"/>
    <property type="match status" value="1"/>
</dbReference>
<organism evidence="3 4">
    <name type="scientific">Desulfamplus magnetovallimortis</name>
    <dbReference type="NCBI Taxonomy" id="1246637"/>
    <lineage>
        <taxon>Bacteria</taxon>
        <taxon>Pseudomonadati</taxon>
        <taxon>Thermodesulfobacteriota</taxon>
        <taxon>Desulfobacteria</taxon>
        <taxon>Desulfobacterales</taxon>
        <taxon>Desulfobacteraceae</taxon>
        <taxon>Desulfamplus</taxon>
    </lineage>
</organism>